<evidence type="ECO:0000313" key="1">
    <source>
        <dbReference type="EMBL" id="CAF1657213.1"/>
    </source>
</evidence>
<dbReference type="AlphaFoldDB" id="A0A816F2B7"/>
<accession>A0A816F2B7</accession>
<protein>
    <submittedName>
        <fullName evidence="1">Uncharacterized protein</fullName>
    </submittedName>
</protein>
<evidence type="ECO:0000313" key="2">
    <source>
        <dbReference type="Proteomes" id="UP000663828"/>
    </source>
</evidence>
<proteinExistence type="predicted"/>
<dbReference type="EMBL" id="CAJNOR010010861">
    <property type="protein sequence ID" value="CAF1657213.1"/>
    <property type="molecule type" value="Genomic_DNA"/>
</dbReference>
<gene>
    <name evidence="1" type="ORF">XAT740_LOCUS56149</name>
</gene>
<reference evidence="1" key="1">
    <citation type="submission" date="2021-02" db="EMBL/GenBank/DDBJ databases">
        <authorList>
            <person name="Nowell W R."/>
        </authorList>
    </citation>
    <scope>NUCLEOTIDE SEQUENCE</scope>
</reference>
<dbReference type="Proteomes" id="UP000663828">
    <property type="component" value="Unassembled WGS sequence"/>
</dbReference>
<name>A0A816F2B7_ADIRI</name>
<keyword evidence="2" id="KW-1185">Reference proteome</keyword>
<comment type="caution">
    <text evidence="1">The sequence shown here is derived from an EMBL/GenBank/DDBJ whole genome shotgun (WGS) entry which is preliminary data.</text>
</comment>
<sequence length="115" mass="12866">MSNSYITNQNFIPSLTSFHSNGGAIFMFADNTPLVAHANEFLGKKFGVTVEGDYHGTRTLTYAENGHQQKGHFGQHEIFTGVKNLYEGITICHPVYSTEESREKLVPIATSYFFL</sequence>
<organism evidence="1 2">
    <name type="scientific">Adineta ricciae</name>
    <name type="common">Rotifer</name>
    <dbReference type="NCBI Taxonomy" id="249248"/>
    <lineage>
        <taxon>Eukaryota</taxon>
        <taxon>Metazoa</taxon>
        <taxon>Spiralia</taxon>
        <taxon>Gnathifera</taxon>
        <taxon>Rotifera</taxon>
        <taxon>Eurotatoria</taxon>
        <taxon>Bdelloidea</taxon>
        <taxon>Adinetida</taxon>
        <taxon>Adinetidae</taxon>
        <taxon>Adineta</taxon>
    </lineage>
</organism>